<keyword evidence="1" id="KW-0472">Membrane</keyword>
<keyword evidence="1" id="KW-0812">Transmembrane</keyword>
<evidence type="ECO:0008006" key="4">
    <source>
        <dbReference type="Google" id="ProtNLM"/>
    </source>
</evidence>
<gene>
    <name evidence="2" type="ORF">GCM10011531_11800</name>
</gene>
<reference evidence="2 3" key="1">
    <citation type="journal article" date="2014" name="Int. J. Syst. Evol. Microbiol.">
        <title>Complete genome sequence of Corynebacterium casei LMG S-19264T (=DSM 44701T), isolated from a smear-ripened cheese.</title>
        <authorList>
            <consortium name="US DOE Joint Genome Institute (JGI-PGF)"/>
            <person name="Walter F."/>
            <person name="Albersmeier A."/>
            <person name="Kalinowski J."/>
            <person name="Ruckert C."/>
        </authorList>
    </citation>
    <scope>NUCLEOTIDE SEQUENCE [LARGE SCALE GENOMIC DNA]</scope>
    <source>
        <strain evidence="2 3">CGMCC 1.15295</strain>
    </source>
</reference>
<feature type="transmembrane region" description="Helical" evidence="1">
    <location>
        <begin position="14"/>
        <end position="39"/>
    </location>
</feature>
<name>A0A8J2X9N2_9FLAO</name>
<dbReference type="AlphaFoldDB" id="A0A8J2X9N2"/>
<dbReference type="InterPro" id="IPR014807">
    <property type="entry name" value="Coa1"/>
</dbReference>
<protein>
    <recommendedName>
        <fullName evidence="4">Cytochrome oxidase complex assembly protein 1</fullName>
    </recommendedName>
</protein>
<dbReference type="Proteomes" id="UP000598120">
    <property type="component" value="Unassembled WGS sequence"/>
</dbReference>
<accession>A0A8J2X9N2</accession>
<keyword evidence="1" id="KW-1133">Transmembrane helix</keyword>
<evidence type="ECO:0000313" key="3">
    <source>
        <dbReference type="Proteomes" id="UP000598120"/>
    </source>
</evidence>
<comment type="caution">
    <text evidence="2">The sequence shown here is derived from an EMBL/GenBank/DDBJ whole genome shotgun (WGS) entry which is preliminary data.</text>
</comment>
<dbReference type="RefSeq" id="WP_188605381.1">
    <property type="nucleotide sequence ID" value="NZ_BMIC01000001.1"/>
</dbReference>
<dbReference type="EMBL" id="BMIC01000001">
    <property type="protein sequence ID" value="GFZ82815.1"/>
    <property type="molecule type" value="Genomic_DNA"/>
</dbReference>
<keyword evidence="3" id="KW-1185">Reference proteome</keyword>
<proteinExistence type="predicted"/>
<dbReference type="Pfam" id="PF08695">
    <property type="entry name" value="Coa1"/>
    <property type="match status" value="1"/>
</dbReference>
<organism evidence="2 3">
    <name type="scientific">Aquaticitalea lipolytica</name>
    <dbReference type="NCBI Taxonomy" id="1247562"/>
    <lineage>
        <taxon>Bacteria</taxon>
        <taxon>Pseudomonadati</taxon>
        <taxon>Bacteroidota</taxon>
        <taxon>Flavobacteriia</taxon>
        <taxon>Flavobacteriales</taxon>
        <taxon>Flavobacteriaceae</taxon>
        <taxon>Aquaticitalea</taxon>
    </lineage>
</organism>
<evidence type="ECO:0000313" key="2">
    <source>
        <dbReference type="EMBL" id="GFZ82815.1"/>
    </source>
</evidence>
<evidence type="ECO:0000256" key="1">
    <source>
        <dbReference type="SAM" id="Phobius"/>
    </source>
</evidence>
<sequence length="144" mass="15577">MEEVKQKSWFGRNWVWVVPLGGCLTIIAFFVLGIGALVFGVSKAISGSAPYEYAVEQASNSPKVIAALGSPVETDGIMQGNISLENGDSGHVDITIPLKGSKRKGYVTIIGEKVNGDWVYEELYVLIKSTNEEINLLDKSLEGN</sequence>